<gene>
    <name evidence="2" type="ORF">SAMN05660835_00424</name>
</gene>
<evidence type="ECO:0000313" key="2">
    <source>
        <dbReference type="EMBL" id="SDC19339.1"/>
    </source>
</evidence>
<sequence>MKKNKNNKDFYKGLYDASTIGMSFVFSIIIGGLIGYFLDKQFPSTHPWLLLLFIFFGIVAAFRNLYIGTKKINKESIDKNDSNKKT</sequence>
<dbReference type="RefSeq" id="WP_025392223.1">
    <property type="nucleotide sequence ID" value="NZ_FMYU01000003.1"/>
</dbReference>
<keyword evidence="3" id="KW-1185">Reference proteome</keyword>
<keyword evidence="1" id="KW-0812">Transmembrane</keyword>
<proteinExistence type="predicted"/>
<keyword evidence="1" id="KW-1133">Transmembrane helix</keyword>
<protein>
    <submittedName>
        <fullName evidence="2">Putative F0F1-ATPase subunit Ca2+/Mg2+ transporter</fullName>
    </submittedName>
</protein>
<evidence type="ECO:0000313" key="3">
    <source>
        <dbReference type="Proteomes" id="UP000199411"/>
    </source>
</evidence>
<reference evidence="3" key="1">
    <citation type="submission" date="2016-10" db="EMBL/GenBank/DDBJ databases">
        <authorList>
            <person name="Varghese N."/>
            <person name="Submissions S."/>
        </authorList>
    </citation>
    <scope>NUCLEOTIDE SEQUENCE [LARGE SCALE GENOMIC DNA]</scope>
    <source>
        <strain evidence="3">DSM 8415</strain>
    </source>
</reference>
<dbReference type="EMBL" id="FMYU01000003">
    <property type="protein sequence ID" value="SDC19339.1"/>
    <property type="molecule type" value="Genomic_DNA"/>
</dbReference>
<evidence type="ECO:0000256" key="1">
    <source>
        <dbReference type="SAM" id="Phobius"/>
    </source>
</evidence>
<dbReference type="AlphaFoldDB" id="A0A1G6JKR6"/>
<dbReference type="Proteomes" id="UP000199411">
    <property type="component" value="Unassembled WGS sequence"/>
</dbReference>
<organism evidence="2 3">
    <name type="scientific">Desulfurella multipotens</name>
    <dbReference type="NCBI Taxonomy" id="79269"/>
    <lineage>
        <taxon>Bacteria</taxon>
        <taxon>Pseudomonadati</taxon>
        <taxon>Campylobacterota</taxon>
        <taxon>Desulfurellia</taxon>
        <taxon>Desulfurellales</taxon>
        <taxon>Desulfurellaceae</taxon>
        <taxon>Desulfurella</taxon>
    </lineage>
</organism>
<accession>A0A1G6JKR6</accession>
<feature type="transmembrane region" description="Helical" evidence="1">
    <location>
        <begin position="48"/>
        <end position="66"/>
    </location>
</feature>
<keyword evidence="1" id="KW-0472">Membrane</keyword>
<name>A0A1G6JKR6_9BACT</name>
<feature type="transmembrane region" description="Helical" evidence="1">
    <location>
        <begin position="12"/>
        <end position="36"/>
    </location>
</feature>
<dbReference type="OrthoDB" id="15401at2"/>
<dbReference type="Pfam" id="PF09527">
    <property type="entry name" value="ATPase_gene1"/>
    <property type="match status" value="1"/>
</dbReference>
<dbReference type="InterPro" id="IPR032820">
    <property type="entry name" value="ATPase_put"/>
</dbReference>